<dbReference type="PROSITE" id="PS50156">
    <property type="entry name" value="SSD"/>
    <property type="match status" value="2"/>
</dbReference>
<evidence type="ECO:0000256" key="4">
    <source>
        <dbReference type="ARBA" id="ARBA00022692"/>
    </source>
</evidence>
<name>A0ABY5Q8K8_9ACTN</name>
<gene>
    <name evidence="9" type="ORF">NRK68_35175</name>
</gene>
<organism evidence="9 10">
    <name type="scientific">Streptomyces yangpuensis</name>
    <dbReference type="NCBI Taxonomy" id="1648182"/>
    <lineage>
        <taxon>Bacteria</taxon>
        <taxon>Bacillati</taxon>
        <taxon>Actinomycetota</taxon>
        <taxon>Actinomycetes</taxon>
        <taxon>Kitasatosporales</taxon>
        <taxon>Streptomycetaceae</taxon>
        <taxon>Streptomyces</taxon>
    </lineage>
</organism>
<keyword evidence="6 7" id="KW-0472">Membrane</keyword>
<dbReference type="PANTHER" id="PTHR33406">
    <property type="entry name" value="MEMBRANE PROTEIN MJ1562-RELATED"/>
    <property type="match status" value="1"/>
</dbReference>
<dbReference type="Gene3D" id="1.20.1640.10">
    <property type="entry name" value="Multidrug efflux transporter AcrB transmembrane domain"/>
    <property type="match status" value="2"/>
</dbReference>
<keyword evidence="5 7" id="KW-1133">Transmembrane helix</keyword>
<keyword evidence="4 7" id="KW-0812">Transmembrane</keyword>
<feature type="transmembrane region" description="Helical" evidence="7">
    <location>
        <begin position="178"/>
        <end position="196"/>
    </location>
</feature>
<dbReference type="InterPro" id="IPR050545">
    <property type="entry name" value="Mycobact_MmpL"/>
</dbReference>
<evidence type="ECO:0000256" key="6">
    <source>
        <dbReference type="ARBA" id="ARBA00023136"/>
    </source>
</evidence>
<keyword evidence="3" id="KW-1003">Cell membrane</keyword>
<feature type="transmembrane region" description="Helical" evidence="7">
    <location>
        <begin position="236"/>
        <end position="255"/>
    </location>
</feature>
<evidence type="ECO:0000256" key="3">
    <source>
        <dbReference type="ARBA" id="ARBA00022475"/>
    </source>
</evidence>
<comment type="similarity">
    <text evidence="2">Belongs to the resistance-nodulation-cell division (RND) (TC 2.A.6) family. MmpL subfamily.</text>
</comment>
<dbReference type="Proteomes" id="UP001057738">
    <property type="component" value="Plasmid unnamed1"/>
</dbReference>
<accession>A0ABY5Q8K8</accession>
<dbReference type="EMBL" id="CP102515">
    <property type="protein sequence ID" value="UUY52502.1"/>
    <property type="molecule type" value="Genomic_DNA"/>
</dbReference>
<evidence type="ECO:0000256" key="2">
    <source>
        <dbReference type="ARBA" id="ARBA00010157"/>
    </source>
</evidence>
<dbReference type="InterPro" id="IPR000731">
    <property type="entry name" value="SSD"/>
</dbReference>
<dbReference type="Pfam" id="PF03176">
    <property type="entry name" value="MMPL"/>
    <property type="match status" value="2"/>
</dbReference>
<comment type="subcellular location">
    <subcellularLocation>
        <location evidence="1">Cell membrane</location>
        <topology evidence="1">Multi-pass membrane protein</topology>
    </subcellularLocation>
</comment>
<evidence type="ECO:0000313" key="10">
    <source>
        <dbReference type="Proteomes" id="UP001057738"/>
    </source>
</evidence>
<feature type="transmembrane region" description="Helical" evidence="7">
    <location>
        <begin position="276"/>
        <end position="300"/>
    </location>
</feature>
<reference evidence="9" key="1">
    <citation type="submission" date="2022-08" db="EMBL/GenBank/DDBJ databases">
        <authorList>
            <person name="Tian L."/>
        </authorList>
    </citation>
    <scope>NUCLEOTIDE SEQUENCE</scope>
    <source>
        <strain evidence="9">CM253</strain>
        <plasmid evidence="9">unnamed1</plasmid>
    </source>
</reference>
<keyword evidence="10" id="KW-1185">Reference proteome</keyword>
<feature type="domain" description="SSD" evidence="8">
    <location>
        <begin position="542"/>
        <end position="670"/>
    </location>
</feature>
<dbReference type="GeneID" id="95578784"/>
<feature type="transmembrane region" description="Helical" evidence="7">
    <location>
        <begin position="203"/>
        <end position="224"/>
    </location>
</feature>
<feature type="transmembrane region" description="Helical" evidence="7">
    <location>
        <begin position="370"/>
        <end position="388"/>
    </location>
</feature>
<evidence type="ECO:0000256" key="1">
    <source>
        <dbReference type="ARBA" id="ARBA00004651"/>
    </source>
</evidence>
<evidence type="ECO:0000259" key="8">
    <source>
        <dbReference type="PROSITE" id="PS50156"/>
    </source>
</evidence>
<evidence type="ECO:0000313" key="9">
    <source>
        <dbReference type="EMBL" id="UUY52502.1"/>
    </source>
</evidence>
<feature type="transmembrane region" description="Helical" evidence="7">
    <location>
        <begin position="312"/>
        <end position="339"/>
    </location>
</feature>
<feature type="transmembrane region" description="Helical" evidence="7">
    <location>
        <begin position="571"/>
        <end position="592"/>
    </location>
</feature>
<feature type="transmembrane region" description="Helical" evidence="7">
    <location>
        <begin position="613"/>
        <end position="637"/>
    </location>
</feature>
<geneLocation type="plasmid" evidence="9 10">
    <name>unnamed1</name>
</geneLocation>
<dbReference type="InterPro" id="IPR004869">
    <property type="entry name" value="MMPL_dom"/>
</dbReference>
<feature type="transmembrane region" description="Helical" evidence="7">
    <location>
        <begin position="539"/>
        <end position="559"/>
    </location>
</feature>
<feature type="transmembrane region" description="Helical" evidence="7">
    <location>
        <begin position="516"/>
        <end position="532"/>
    </location>
</feature>
<protein>
    <submittedName>
        <fullName evidence="9">MMPL family transporter</fullName>
    </submittedName>
</protein>
<keyword evidence="9" id="KW-0614">Plasmid</keyword>
<dbReference type="PANTHER" id="PTHR33406:SF6">
    <property type="entry name" value="MEMBRANE PROTEIN YDGH-RELATED"/>
    <property type="match status" value="1"/>
</dbReference>
<evidence type="ECO:0000256" key="7">
    <source>
        <dbReference type="SAM" id="Phobius"/>
    </source>
</evidence>
<proteinExistence type="inferred from homology"/>
<feature type="transmembrane region" description="Helical" evidence="7">
    <location>
        <begin position="643"/>
        <end position="664"/>
    </location>
</feature>
<feature type="domain" description="SSD" evidence="8">
    <location>
        <begin position="201"/>
        <end position="333"/>
    </location>
</feature>
<dbReference type="RefSeq" id="WP_257858248.1">
    <property type="nucleotide sequence ID" value="NZ_CP102515.1"/>
</dbReference>
<dbReference type="SUPFAM" id="SSF82866">
    <property type="entry name" value="Multidrug efflux transporter AcrB transmembrane domain"/>
    <property type="match status" value="2"/>
</dbReference>
<sequence length="709" mass="74325">MKTIRGLATAPAGRWGKWLFLAAWLIIAVALAPLAGKLADVKDTSPNAALPRNAESAAVNTALERFQQGNAPMPAVAVYTRSGTLTEADRAKAEADRAAFARYAVKGTQVSAPEPSKDGKALIVIVPLSADDMDTQNEQVEQIRRIAATGAPAGLTAEVGGPAGAQADFTGVFANLDANLMAATGSVVIILLLLIYRSPVLWLFPMLSVGFAAVLTQATTYLLAKHASLPVDAASASVLMVLVFGVGTDYALLLISRYREELFVEPDRHVAMRTAVMRSGPAIVASAATVAVGLACLGLADLKSSRSLGLVGAVGILCTLVAMMTVLPALLVIAGRWVFFPLIPKHGRTPRGGRMSAAIGNAVARRPRRAWIVSVLVTGGLAAGALTIDMGLTPAENFQDKPESIVAQEKLAAHFPSGASDPTTVVASAAHEQKVRDAARIEGVADIGPSTLSPDKALVSLPVVLKATPNSPEANDTIDALRTAVHAVPEANALVGGRTAQTLDVQRATDSDLRKITPVVLGVILLVLVLLLRSLVAPILLLLTVVLSYATALGASNLLFEHVLGYAGVDWTIPLVGFVFLVALGVDYNIFLMHRIREETEELGHRQGILAGLTKTGGVITSAGVVLAATFAVFAVMPLVSMAQMGIVVGIGILIDTFLIRTILVPALGLDIGRAIWWPSGLFRRLGDTSQQAVTSPRVTAPRREETRV</sequence>
<evidence type="ECO:0000256" key="5">
    <source>
        <dbReference type="ARBA" id="ARBA00022989"/>
    </source>
</evidence>